<dbReference type="GO" id="GO:0005576">
    <property type="term" value="C:extracellular region"/>
    <property type="evidence" value="ECO:0007669"/>
    <property type="project" value="UniProtKB-SubCell"/>
</dbReference>
<keyword evidence="7" id="KW-1185">Reference proteome</keyword>
<name>A0AAQ4RQK9_GASAC</name>
<dbReference type="Proteomes" id="UP000007635">
    <property type="component" value="Chromosome IX"/>
</dbReference>
<dbReference type="AlphaFoldDB" id="A0AAQ4RQK9"/>
<reference evidence="6" key="3">
    <citation type="submission" date="2025-09" db="UniProtKB">
        <authorList>
            <consortium name="Ensembl"/>
        </authorList>
    </citation>
    <scope>IDENTIFICATION</scope>
</reference>
<dbReference type="InterPro" id="IPR012674">
    <property type="entry name" value="Calycin"/>
</dbReference>
<evidence type="ECO:0008006" key="8">
    <source>
        <dbReference type="Google" id="ProtNLM"/>
    </source>
</evidence>
<dbReference type="Ensembl" id="ENSGACT00000074561.1">
    <property type="protein sequence ID" value="ENSGACP00000064421.1"/>
    <property type="gene ID" value="ENSGACG00000027128.1"/>
</dbReference>
<dbReference type="Gene3D" id="2.40.128.20">
    <property type="match status" value="1"/>
</dbReference>
<evidence type="ECO:0000256" key="4">
    <source>
        <dbReference type="ARBA" id="ARBA00023180"/>
    </source>
</evidence>
<evidence type="ECO:0000256" key="3">
    <source>
        <dbReference type="ARBA" id="ARBA00022729"/>
    </source>
</evidence>
<reference evidence="6" key="2">
    <citation type="submission" date="2025-08" db="UniProtKB">
        <authorList>
            <consortium name="Ensembl"/>
        </authorList>
    </citation>
    <scope>IDENTIFICATION</scope>
</reference>
<evidence type="ECO:0000256" key="5">
    <source>
        <dbReference type="SAM" id="SignalP"/>
    </source>
</evidence>
<keyword evidence="3 5" id="KW-0732">Signal</keyword>
<protein>
    <recommendedName>
        <fullName evidence="8">Apolipoprotein M</fullName>
    </recommendedName>
</protein>
<dbReference type="SUPFAM" id="SSF50814">
    <property type="entry name" value="Lipocalins"/>
    <property type="match status" value="1"/>
</dbReference>
<reference evidence="6 7" key="1">
    <citation type="journal article" date="2021" name="G3 (Bethesda)">
        <title>Improved contiguity of the threespine stickleback genome using long-read sequencing.</title>
        <authorList>
            <person name="Nath S."/>
            <person name="Shaw D.E."/>
            <person name="White M.A."/>
        </authorList>
    </citation>
    <scope>NUCLEOTIDE SEQUENCE [LARGE SCALE GENOMIC DNA]</scope>
    <source>
        <strain evidence="6 7">Lake Benthic</strain>
    </source>
</reference>
<evidence type="ECO:0000313" key="7">
    <source>
        <dbReference type="Proteomes" id="UP000007635"/>
    </source>
</evidence>
<dbReference type="GeneTree" id="ENSGT00940000166223"/>
<feature type="signal peptide" evidence="5">
    <location>
        <begin position="1"/>
        <end position="18"/>
    </location>
</feature>
<dbReference type="PANTHER" id="PTHR11967">
    <property type="entry name" value="ALPHA-1-ACID GLYCOPROTEIN"/>
    <property type="match status" value="1"/>
</dbReference>
<keyword evidence="4" id="KW-0325">Glycoprotein</keyword>
<evidence type="ECO:0000256" key="1">
    <source>
        <dbReference type="ARBA" id="ARBA00004613"/>
    </source>
</evidence>
<accession>A0AAQ4RQK9</accession>
<organism evidence="6 7">
    <name type="scientific">Gasterosteus aculeatus aculeatus</name>
    <name type="common">three-spined stickleback</name>
    <dbReference type="NCBI Taxonomy" id="481459"/>
    <lineage>
        <taxon>Eukaryota</taxon>
        <taxon>Metazoa</taxon>
        <taxon>Chordata</taxon>
        <taxon>Craniata</taxon>
        <taxon>Vertebrata</taxon>
        <taxon>Euteleostomi</taxon>
        <taxon>Actinopterygii</taxon>
        <taxon>Neopterygii</taxon>
        <taxon>Teleostei</taxon>
        <taxon>Neoteleostei</taxon>
        <taxon>Acanthomorphata</taxon>
        <taxon>Eupercaria</taxon>
        <taxon>Perciformes</taxon>
        <taxon>Cottioidei</taxon>
        <taxon>Gasterosteales</taxon>
        <taxon>Gasterosteidae</taxon>
        <taxon>Gasterosteus</taxon>
    </lineage>
</organism>
<keyword evidence="2" id="KW-0964">Secreted</keyword>
<feature type="chain" id="PRO_5042817516" description="Apolipoprotein M" evidence="5">
    <location>
        <begin position="19"/>
        <end position="195"/>
    </location>
</feature>
<evidence type="ECO:0000313" key="6">
    <source>
        <dbReference type="Ensembl" id="ENSGACP00000064421.1"/>
    </source>
</evidence>
<proteinExistence type="predicted"/>
<dbReference type="PANTHER" id="PTHR11967:SF2">
    <property type="entry name" value="ALPHA-1-ACID GLYCOPROTEIN 1"/>
    <property type="match status" value="1"/>
</dbReference>
<comment type="subcellular location">
    <subcellularLocation>
        <location evidence="1">Secreted</location>
    </subcellularLocation>
</comment>
<sequence length="195" mass="22279">MFPLFAVFLLCLMSVSRSAPPVCERLVHPLSQLDPSHFQGGWALVAGSLNHQPSMEKLRLRDSITMFFSNSSDTSNVYTQINRFDDRCEYLRYNISVEGSSFTFNVGERFKLDGAVLSTHCPDCAVMRWIVQSKSRRSVDLYLLSRRREVAQEEMEEFKAQLACYGLPTPVVMDPTKELCPDRYGPDVMSTLFEQ</sequence>
<evidence type="ECO:0000256" key="2">
    <source>
        <dbReference type="ARBA" id="ARBA00022525"/>
    </source>
</evidence>